<evidence type="ECO:0000313" key="3">
    <source>
        <dbReference type="Proteomes" id="UP001301958"/>
    </source>
</evidence>
<evidence type="ECO:0000256" key="1">
    <source>
        <dbReference type="SAM" id="MobiDB-lite"/>
    </source>
</evidence>
<proteinExistence type="predicted"/>
<accession>A0AAN7BIK4</accession>
<reference evidence="2" key="1">
    <citation type="journal article" date="2023" name="Mol. Phylogenet. Evol.">
        <title>Genome-scale phylogeny and comparative genomics of the fungal order Sordariales.</title>
        <authorList>
            <person name="Hensen N."/>
            <person name="Bonometti L."/>
            <person name="Westerberg I."/>
            <person name="Brannstrom I.O."/>
            <person name="Guillou S."/>
            <person name="Cros-Aarteil S."/>
            <person name="Calhoun S."/>
            <person name="Haridas S."/>
            <person name="Kuo A."/>
            <person name="Mondo S."/>
            <person name="Pangilinan J."/>
            <person name="Riley R."/>
            <person name="LaButti K."/>
            <person name="Andreopoulos B."/>
            <person name="Lipzen A."/>
            <person name="Chen C."/>
            <person name="Yan M."/>
            <person name="Daum C."/>
            <person name="Ng V."/>
            <person name="Clum A."/>
            <person name="Steindorff A."/>
            <person name="Ohm R.A."/>
            <person name="Martin F."/>
            <person name="Silar P."/>
            <person name="Natvig D.O."/>
            <person name="Lalanne C."/>
            <person name="Gautier V."/>
            <person name="Ament-Velasquez S.L."/>
            <person name="Kruys A."/>
            <person name="Hutchinson M.I."/>
            <person name="Powell A.J."/>
            <person name="Barry K."/>
            <person name="Miller A.N."/>
            <person name="Grigoriev I.V."/>
            <person name="Debuchy R."/>
            <person name="Gladieux P."/>
            <person name="Hiltunen Thoren M."/>
            <person name="Johannesson H."/>
        </authorList>
    </citation>
    <scope>NUCLEOTIDE SEQUENCE</scope>
    <source>
        <strain evidence="2">CBS 990.96</strain>
    </source>
</reference>
<reference evidence="2" key="2">
    <citation type="submission" date="2023-05" db="EMBL/GenBank/DDBJ databases">
        <authorList>
            <consortium name="Lawrence Berkeley National Laboratory"/>
            <person name="Steindorff A."/>
            <person name="Hensen N."/>
            <person name="Bonometti L."/>
            <person name="Westerberg I."/>
            <person name="Brannstrom I.O."/>
            <person name="Guillou S."/>
            <person name="Cros-Aarteil S."/>
            <person name="Calhoun S."/>
            <person name="Haridas S."/>
            <person name="Kuo A."/>
            <person name="Mondo S."/>
            <person name="Pangilinan J."/>
            <person name="Riley R."/>
            <person name="Labutti K."/>
            <person name="Andreopoulos B."/>
            <person name="Lipzen A."/>
            <person name="Chen C."/>
            <person name="Yanf M."/>
            <person name="Daum C."/>
            <person name="Ng V."/>
            <person name="Clum A."/>
            <person name="Ohm R."/>
            <person name="Martin F."/>
            <person name="Silar P."/>
            <person name="Natvig D."/>
            <person name="Lalanne C."/>
            <person name="Gautier V."/>
            <person name="Ament-Velasquez S.L."/>
            <person name="Kruys A."/>
            <person name="Hutchinson M.I."/>
            <person name="Powell A.J."/>
            <person name="Barry K."/>
            <person name="Miller A.N."/>
            <person name="Grigoriev I.V."/>
            <person name="Debuchy R."/>
            <person name="Gladieux P."/>
            <person name="Thoren M.H."/>
            <person name="Johannesson H."/>
        </authorList>
    </citation>
    <scope>NUCLEOTIDE SEQUENCE</scope>
    <source>
        <strain evidence="2">CBS 990.96</strain>
    </source>
</reference>
<gene>
    <name evidence="2" type="ORF">QBC38DRAFT_547939</name>
</gene>
<keyword evidence="3" id="KW-1185">Reference proteome</keyword>
<feature type="compositionally biased region" description="Polar residues" evidence="1">
    <location>
        <begin position="218"/>
        <end position="229"/>
    </location>
</feature>
<dbReference type="EMBL" id="MU865404">
    <property type="protein sequence ID" value="KAK4224079.1"/>
    <property type="molecule type" value="Genomic_DNA"/>
</dbReference>
<comment type="caution">
    <text evidence="2">The sequence shown here is derived from an EMBL/GenBank/DDBJ whole genome shotgun (WGS) entry which is preliminary data.</text>
</comment>
<sequence length="418" mass="47428">MKTMQLLQPTTKILPQVITTSTWENASSKKSQPEVSRFPPKALQRKERVEGGFIFLMASPGRSGRLGAIVWRHHNLLQFMTKNNGLPWHSVEFGLIGVREKVKGTSEYYSQYIVDWAHKTAKASWGFYATPNFAKTSTLTLGAVDWTVADFWVFGKTESSVTKTDLNGWLLDAKVLQVMGYSGLSDTIYRNPDKINRTYQPVALEEWRQRADARDEGSNVSTLRNQDLISDQPDQPDQPPEYSTIDSQVHTISSPENHDQQPETPNAPEKGLNPKKNKLNIPRGVLPATSRIVKGSGTWSPVPSQVQWAYQISESENGNIYPKPSYFRVWEFAYPESKKITVGGSRVVGEFSLLGQCKTELANLDFEKWLSEADILRVTGFNTDKEEVYIWEQQDRSANFNYLHPNTSVTEWWAAEED</sequence>
<evidence type="ECO:0000313" key="2">
    <source>
        <dbReference type="EMBL" id="KAK4224079.1"/>
    </source>
</evidence>
<organism evidence="2 3">
    <name type="scientific">Podospora fimiseda</name>
    <dbReference type="NCBI Taxonomy" id="252190"/>
    <lineage>
        <taxon>Eukaryota</taxon>
        <taxon>Fungi</taxon>
        <taxon>Dikarya</taxon>
        <taxon>Ascomycota</taxon>
        <taxon>Pezizomycotina</taxon>
        <taxon>Sordariomycetes</taxon>
        <taxon>Sordariomycetidae</taxon>
        <taxon>Sordariales</taxon>
        <taxon>Podosporaceae</taxon>
        <taxon>Podospora</taxon>
    </lineage>
</organism>
<protein>
    <submittedName>
        <fullName evidence="2">Uncharacterized protein</fullName>
    </submittedName>
</protein>
<dbReference type="Proteomes" id="UP001301958">
    <property type="component" value="Unassembled WGS sequence"/>
</dbReference>
<feature type="compositionally biased region" description="Polar residues" evidence="1">
    <location>
        <begin position="244"/>
        <end position="255"/>
    </location>
</feature>
<feature type="region of interest" description="Disordered" evidence="1">
    <location>
        <begin position="210"/>
        <end position="281"/>
    </location>
</feature>
<name>A0AAN7BIK4_9PEZI</name>
<dbReference type="AlphaFoldDB" id="A0AAN7BIK4"/>